<dbReference type="GO" id="GO:0006612">
    <property type="term" value="P:protein targeting to membrane"/>
    <property type="evidence" value="ECO:0007669"/>
    <property type="project" value="TreeGrafter"/>
</dbReference>
<keyword evidence="3" id="KW-0813">Transport</keyword>
<feature type="domain" description="VPS37 C-terminal" evidence="7">
    <location>
        <begin position="41"/>
        <end position="95"/>
    </location>
</feature>
<dbReference type="GO" id="GO:0000813">
    <property type="term" value="C:ESCRT I complex"/>
    <property type="evidence" value="ECO:0007669"/>
    <property type="project" value="UniProtKB-ARBA"/>
</dbReference>
<gene>
    <name evidence="8" type="ORF">RND81_09G191700</name>
</gene>
<sequence>MYSRICTEFAGVNFGSISRKLHVYIFCRLEMNYKRRLCNLQNLEKESQITELRNQCRIIRTSELADAQEKLNNLERQKEEIMKCYSPASLLQKLQGN</sequence>
<dbReference type="GO" id="GO:0006623">
    <property type="term" value="P:protein targeting to vacuole"/>
    <property type="evidence" value="ECO:0007669"/>
    <property type="project" value="TreeGrafter"/>
</dbReference>
<evidence type="ECO:0000256" key="6">
    <source>
        <dbReference type="SAM" id="Coils"/>
    </source>
</evidence>
<keyword evidence="5" id="KW-0653">Protein transport</keyword>
<dbReference type="EMBL" id="JBDFQZ010000009">
    <property type="protein sequence ID" value="KAK9691354.1"/>
    <property type="molecule type" value="Genomic_DNA"/>
</dbReference>
<evidence type="ECO:0000313" key="8">
    <source>
        <dbReference type="EMBL" id="KAK9691354.1"/>
    </source>
</evidence>
<feature type="coiled-coil region" evidence="6">
    <location>
        <begin position="57"/>
        <end position="84"/>
    </location>
</feature>
<comment type="similarity">
    <text evidence="2">Belongs to the VPS37 family.</text>
</comment>
<dbReference type="Pfam" id="PF07200">
    <property type="entry name" value="Mod_r"/>
    <property type="match status" value="1"/>
</dbReference>
<name>A0AAW1IMV7_SAPOF</name>
<reference evidence="8" key="1">
    <citation type="submission" date="2024-03" db="EMBL/GenBank/DDBJ databases">
        <title>WGS assembly of Saponaria officinalis var. Norfolk2.</title>
        <authorList>
            <person name="Jenkins J."/>
            <person name="Shu S."/>
            <person name="Grimwood J."/>
            <person name="Barry K."/>
            <person name="Goodstein D."/>
            <person name="Schmutz J."/>
            <person name="Leebens-Mack J."/>
            <person name="Osbourn A."/>
        </authorList>
    </citation>
    <scope>NUCLEOTIDE SEQUENCE [LARGE SCALE GENOMIC DNA]</scope>
    <source>
        <strain evidence="8">JIC</strain>
    </source>
</reference>
<dbReference type="GO" id="GO:0043162">
    <property type="term" value="P:ubiquitin-dependent protein catabolic process via the multivesicular body sorting pathway"/>
    <property type="evidence" value="ECO:0007669"/>
    <property type="project" value="TreeGrafter"/>
</dbReference>
<evidence type="ECO:0000256" key="5">
    <source>
        <dbReference type="ARBA" id="ARBA00022927"/>
    </source>
</evidence>
<keyword evidence="9" id="KW-1185">Reference proteome</keyword>
<dbReference type="InterPro" id="IPR009851">
    <property type="entry name" value="Mod_r"/>
</dbReference>
<evidence type="ECO:0000313" key="9">
    <source>
        <dbReference type="Proteomes" id="UP001443914"/>
    </source>
</evidence>
<evidence type="ECO:0000256" key="1">
    <source>
        <dbReference type="ARBA" id="ARBA00004177"/>
    </source>
</evidence>
<evidence type="ECO:0000259" key="7">
    <source>
        <dbReference type="Pfam" id="PF07200"/>
    </source>
</evidence>
<accession>A0AAW1IMV7</accession>
<proteinExistence type="inferred from homology"/>
<evidence type="ECO:0000256" key="2">
    <source>
        <dbReference type="ARBA" id="ARBA00007617"/>
    </source>
</evidence>
<protein>
    <recommendedName>
        <fullName evidence="7">VPS37 C-terminal domain-containing protein</fullName>
    </recommendedName>
</protein>
<keyword evidence="6" id="KW-0175">Coiled coil</keyword>
<evidence type="ECO:0000256" key="3">
    <source>
        <dbReference type="ARBA" id="ARBA00022448"/>
    </source>
</evidence>
<evidence type="ECO:0000256" key="4">
    <source>
        <dbReference type="ARBA" id="ARBA00022753"/>
    </source>
</evidence>
<keyword evidence="4" id="KW-0967">Endosome</keyword>
<organism evidence="8 9">
    <name type="scientific">Saponaria officinalis</name>
    <name type="common">Common soapwort</name>
    <name type="synonym">Lychnis saponaria</name>
    <dbReference type="NCBI Taxonomy" id="3572"/>
    <lineage>
        <taxon>Eukaryota</taxon>
        <taxon>Viridiplantae</taxon>
        <taxon>Streptophyta</taxon>
        <taxon>Embryophyta</taxon>
        <taxon>Tracheophyta</taxon>
        <taxon>Spermatophyta</taxon>
        <taxon>Magnoliopsida</taxon>
        <taxon>eudicotyledons</taxon>
        <taxon>Gunneridae</taxon>
        <taxon>Pentapetalae</taxon>
        <taxon>Caryophyllales</taxon>
        <taxon>Caryophyllaceae</taxon>
        <taxon>Caryophylleae</taxon>
        <taxon>Saponaria</taxon>
    </lineage>
</organism>
<comment type="caution">
    <text evidence="8">The sequence shown here is derived from an EMBL/GenBank/DDBJ whole genome shotgun (WGS) entry which is preliminary data.</text>
</comment>
<dbReference type="PANTHER" id="PTHR13678:SF2">
    <property type="entry name" value="VACUOLAR PROTEIN SORTING-ASSOCIATED PROTEIN 37A"/>
    <property type="match status" value="1"/>
</dbReference>
<dbReference type="Proteomes" id="UP001443914">
    <property type="component" value="Unassembled WGS sequence"/>
</dbReference>
<dbReference type="PANTHER" id="PTHR13678">
    <property type="entry name" value="VACUOLAR PROTEIN SORTING-ASSOCIATED PROTEIN 37"/>
    <property type="match status" value="1"/>
</dbReference>
<dbReference type="AlphaFoldDB" id="A0AAW1IMV7"/>
<comment type="subcellular location">
    <subcellularLocation>
        <location evidence="1">Endosome</location>
    </subcellularLocation>
</comment>